<dbReference type="Pfam" id="PF01453">
    <property type="entry name" value="B_lectin"/>
    <property type="match status" value="1"/>
</dbReference>
<evidence type="ECO:0000256" key="2">
    <source>
        <dbReference type="ARBA" id="ARBA00023180"/>
    </source>
</evidence>
<dbReference type="SUPFAM" id="SSF51110">
    <property type="entry name" value="alpha-D-mannose-specific plant lectins"/>
    <property type="match status" value="1"/>
</dbReference>
<dbReference type="CDD" id="cd01098">
    <property type="entry name" value="PAN_AP_plant"/>
    <property type="match status" value="1"/>
</dbReference>
<proteinExistence type="predicted"/>
<dbReference type="PANTHER" id="PTHR32444:SF247">
    <property type="entry name" value="OS01G0958200 PROTEIN"/>
    <property type="match status" value="1"/>
</dbReference>
<keyword evidence="6" id="KW-1185">Reference proteome</keyword>
<keyword evidence="1" id="KW-0732">Signal</keyword>
<dbReference type="SUPFAM" id="SSF57414">
    <property type="entry name" value="Hairpin loop containing domain-like"/>
    <property type="match status" value="1"/>
</dbReference>
<dbReference type="CDD" id="cd00028">
    <property type="entry name" value="B_lectin"/>
    <property type="match status" value="1"/>
</dbReference>
<evidence type="ECO:0000313" key="5">
    <source>
        <dbReference type="EMBL" id="KAE9456433.1"/>
    </source>
</evidence>
<protein>
    <recommendedName>
        <fullName evidence="7">Apple domain-containing protein</fullName>
    </recommendedName>
</protein>
<name>A0A6A4LAW7_9ERIC</name>
<comment type="caution">
    <text evidence="5">The sequence shown here is derived from an EMBL/GenBank/DDBJ whole genome shotgun (WGS) entry which is preliminary data.</text>
</comment>
<feature type="non-terminal residue" evidence="5">
    <location>
        <position position="1"/>
    </location>
</feature>
<dbReference type="AlphaFoldDB" id="A0A6A4LAW7"/>
<reference evidence="5 6" key="1">
    <citation type="journal article" date="2019" name="Genome Biol. Evol.">
        <title>The Rhododendron genome and chromosomal organization provide insight into shared whole-genome duplications across the heath family (Ericaceae).</title>
        <authorList>
            <person name="Soza V.L."/>
            <person name="Lindsley D."/>
            <person name="Waalkes A."/>
            <person name="Ramage E."/>
            <person name="Patwardhan R.P."/>
            <person name="Burton J.N."/>
            <person name="Adey A."/>
            <person name="Kumar A."/>
            <person name="Qiu R."/>
            <person name="Shendure J."/>
            <person name="Hall B."/>
        </authorList>
    </citation>
    <scope>NUCLEOTIDE SEQUENCE [LARGE SCALE GENOMIC DNA]</scope>
    <source>
        <strain evidence="5">RSF 1966-606</strain>
    </source>
</reference>
<gene>
    <name evidence="5" type="ORF">C3L33_11641</name>
</gene>
<evidence type="ECO:0000259" key="3">
    <source>
        <dbReference type="PROSITE" id="PS50927"/>
    </source>
</evidence>
<evidence type="ECO:0000313" key="6">
    <source>
        <dbReference type="Proteomes" id="UP000428333"/>
    </source>
</evidence>
<evidence type="ECO:0008006" key="7">
    <source>
        <dbReference type="Google" id="ProtNLM"/>
    </source>
</evidence>
<keyword evidence="2" id="KW-0325">Glycoprotein</keyword>
<sequence length="329" mass="36026">MPTAQLLKGARTILLSANALTDTILQGQLVTASTPITSSGNKFELGFFSPGNKNSRRSSYLGIWYKRVSKGTVVWVANKDHPLTDSSAVLTIAVDGNLVIREGSFSHMLSNISSSGNTSATLSDSGNLVLNDRRSGDILWQSFDYPSGMRASPKEQCGVNAYCGAFGTCNQRASPFCQCFRGFQPNSTGNWNAGDMSGGCVRKAPLQCGNDSEVNGQKDQFFQISKVRLPDNSIVLSEVRSVGDCEWACFRNCSCSAYTYDDSYGCSIWSDDLLNIQSYKDSWSQPQLPSHLRAMNLSWDSSVLGIRTPEEAVIWVFGTKEFRKELLFG</sequence>
<dbReference type="SMART" id="SM00473">
    <property type="entry name" value="PAN_AP"/>
    <property type="match status" value="1"/>
</dbReference>
<organism evidence="5 6">
    <name type="scientific">Rhododendron williamsianum</name>
    <dbReference type="NCBI Taxonomy" id="262921"/>
    <lineage>
        <taxon>Eukaryota</taxon>
        <taxon>Viridiplantae</taxon>
        <taxon>Streptophyta</taxon>
        <taxon>Embryophyta</taxon>
        <taxon>Tracheophyta</taxon>
        <taxon>Spermatophyta</taxon>
        <taxon>Magnoliopsida</taxon>
        <taxon>eudicotyledons</taxon>
        <taxon>Gunneridae</taxon>
        <taxon>Pentapetalae</taxon>
        <taxon>asterids</taxon>
        <taxon>Ericales</taxon>
        <taxon>Ericaceae</taxon>
        <taxon>Ericoideae</taxon>
        <taxon>Rhodoreae</taxon>
        <taxon>Rhododendron</taxon>
    </lineage>
</organism>
<dbReference type="Gene3D" id="2.90.10.10">
    <property type="entry name" value="Bulb-type lectin domain"/>
    <property type="match status" value="1"/>
</dbReference>
<dbReference type="Proteomes" id="UP000428333">
    <property type="component" value="Linkage Group LG07"/>
</dbReference>
<dbReference type="PANTHER" id="PTHR32444">
    <property type="entry name" value="BULB-TYPE LECTIN DOMAIN-CONTAINING PROTEIN"/>
    <property type="match status" value="1"/>
</dbReference>
<dbReference type="PROSITE" id="PS50948">
    <property type="entry name" value="PAN"/>
    <property type="match status" value="1"/>
</dbReference>
<feature type="domain" description="Bulb-type lectin" evidence="3">
    <location>
        <begin position="21"/>
        <end position="143"/>
    </location>
</feature>
<dbReference type="OrthoDB" id="1936886at2759"/>
<evidence type="ECO:0000256" key="1">
    <source>
        <dbReference type="ARBA" id="ARBA00022729"/>
    </source>
</evidence>
<dbReference type="Pfam" id="PF08276">
    <property type="entry name" value="PAN_2"/>
    <property type="match status" value="1"/>
</dbReference>
<dbReference type="FunFam" id="2.90.10.10:FF:000005">
    <property type="entry name" value="G-type lectin S-receptor-like serine/threonine-protein kinase"/>
    <property type="match status" value="1"/>
</dbReference>
<accession>A0A6A4LAW7</accession>
<evidence type="ECO:0000259" key="4">
    <source>
        <dbReference type="PROSITE" id="PS50948"/>
    </source>
</evidence>
<dbReference type="GO" id="GO:0048544">
    <property type="term" value="P:recognition of pollen"/>
    <property type="evidence" value="ECO:0007669"/>
    <property type="project" value="InterPro"/>
</dbReference>
<dbReference type="InterPro" id="IPR001480">
    <property type="entry name" value="Bulb-type_lectin_dom"/>
</dbReference>
<dbReference type="InterPro" id="IPR036426">
    <property type="entry name" value="Bulb-type_lectin_dom_sf"/>
</dbReference>
<dbReference type="PROSITE" id="PS50927">
    <property type="entry name" value="BULB_LECTIN"/>
    <property type="match status" value="1"/>
</dbReference>
<dbReference type="InterPro" id="IPR003609">
    <property type="entry name" value="Pan_app"/>
</dbReference>
<feature type="domain" description="Apple" evidence="4">
    <location>
        <begin position="208"/>
        <end position="292"/>
    </location>
</feature>
<dbReference type="EMBL" id="QEFC01001725">
    <property type="protein sequence ID" value="KAE9456433.1"/>
    <property type="molecule type" value="Genomic_DNA"/>
</dbReference>
<dbReference type="SMART" id="SM00108">
    <property type="entry name" value="B_lectin"/>
    <property type="match status" value="1"/>
</dbReference>